<dbReference type="InterPro" id="IPR001851">
    <property type="entry name" value="ABC_transp_permease"/>
</dbReference>
<evidence type="ECO:0000256" key="1">
    <source>
        <dbReference type="ARBA" id="ARBA00004651"/>
    </source>
</evidence>
<keyword evidence="3 6" id="KW-0812">Transmembrane</keyword>
<comment type="caution">
    <text evidence="7">The sequence shown here is derived from an EMBL/GenBank/DDBJ whole genome shotgun (WGS) entry which is preliminary data.</text>
</comment>
<evidence type="ECO:0000256" key="4">
    <source>
        <dbReference type="ARBA" id="ARBA00022989"/>
    </source>
</evidence>
<evidence type="ECO:0000256" key="2">
    <source>
        <dbReference type="ARBA" id="ARBA00022475"/>
    </source>
</evidence>
<dbReference type="AlphaFoldDB" id="A0A3N6MF08"/>
<keyword evidence="5 6" id="KW-0472">Membrane</keyword>
<dbReference type="Proteomes" id="UP000281431">
    <property type="component" value="Unassembled WGS sequence"/>
</dbReference>
<evidence type="ECO:0000313" key="8">
    <source>
        <dbReference type="Proteomes" id="UP000281431"/>
    </source>
</evidence>
<keyword evidence="4 6" id="KW-1133">Transmembrane helix</keyword>
<keyword evidence="8" id="KW-1185">Reference proteome</keyword>
<dbReference type="Pfam" id="PF02653">
    <property type="entry name" value="BPD_transp_2"/>
    <property type="match status" value="1"/>
</dbReference>
<dbReference type="CDD" id="cd06581">
    <property type="entry name" value="TM_PBP1_LivM_like"/>
    <property type="match status" value="1"/>
</dbReference>
<feature type="transmembrane region" description="Helical" evidence="6">
    <location>
        <begin position="183"/>
        <end position="208"/>
    </location>
</feature>
<feature type="transmembrane region" description="Helical" evidence="6">
    <location>
        <begin position="25"/>
        <end position="41"/>
    </location>
</feature>
<dbReference type="PANTHER" id="PTHR30482:SF17">
    <property type="entry name" value="ABC TRANSPORTER ATP-BINDING PROTEIN"/>
    <property type="match status" value="1"/>
</dbReference>
<organism evidence="7 8">
    <name type="scientific">Natrarchaeobius chitinivorans</name>
    <dbReference type="NCBI Taxonomy" id="1679083"/>
    <lineage>
        <taxon>Archaea</taxon>
        <taxon>Methanobacteriati</taxon>
        <taxon>Methanobacteriota</taxon>
        <taxon>Stenosarchaea group</taxon>
        <taxon>Halobacteria</taxon>
        <taxon>Halobacteriales</taxon>
        <taxon>Natrialbaceae</taxon>
        <taxon>Natrarchaeobius</taxon>
    </lineage>
</organism>
<feature type="transmembrane region" description="Helical" evidence="6">
    <location>
        <begin position="101"/>
        <end position="122"/>
    </location>
</feature>
<comment type="subcellular location">
    <subcellularLocation>
        <location evidence="1">Cell membrane</location>
        <topology evidence="1">Multi-pass membrane protein</topology>
    </subcellularLocation>
</comment>
<dbReference type="GO" id="GO:0015658">
    <property type="term" value="F:branched-chain amino acid transmembrane transporter activity"/>
    <property type="evidence" value="ECO:0007669"/>
    <property type="project" value="InterPro"/>
</dbReference>
<name>A0A3N6MF08_NATCH</name>
<accession>A0A3N6MF08</accession>
<dbReference type="InterPro" id="IPR043428">
    <property type="entry name" value="LivM-like"/>
</dbReference>
<evidence type="ECO:0000256" key="6">
    <source>
        <dbReference type="SAM" id="Phobius"/>
    </source>
</evidence>
<dbReference type="EMBL" id="REFZ01000009">
    <property type="protein sequence ID" value="RQG99474.1"/>
    <property type="molecule type" value="Genomic_DNA"/>
</dbReference>
<dbReference type="GO" id="GO:0005886">
    <property type="term" value="C:plasma membrane"/>
    <property type="evidence" value="ECO:0007669"/>
    <property type="project" value="UniProtKB-SubCell"/>
</dbReference>
<feature type="transmembrane region" description="Helical" evidence="6">
    <location>
        <begin position="271"/>
        <end position="296"/>
    </location>
</feature>
<dbReference type="PANTHER" id="PTHR30482">
    <property type="entry name" value="HIGH-AFFINITY BRANCHED-CHAIN AMINO ACID TRANSPORT SYSTEM PERMEASE"/>
    <property type="match status" value="1"/>
</dbReference>
<proteinExistence type="predicted"/>
<keyword evidence="2" id="KW-1003">Cell membrane</keyword>
<evidence type="ECO:0000256" key="3">
    <source>
        <dbReference type="ARBA" id="ARBA00022692"/>
    </source>
</evidence>
<reference evidence="7 8" key="1">
    <citation type="submission" date="2018-10" db="EMBL/GenBank/DDBJ databases">
        <title>Natrarchaeobius chitinivorans gen. nov., sp. nov., and Natrarchaeobius haloalkaliphilus sp. nov., alkaliphilic, chitin-utilizing haloarchaea from hypersaline alkaline lakes.</title>
        <authorList>
            <person name="Sorokin D.Y."/>
            <person name="Elcheninov A.G."/>
            <person name="Kostrikina N.A."/>
            <person name="Bale N.J."/>
            <person name="Sinninghe Damste J.S."/>
            <person name="Khijniak T.V."/>
            <person name="Kublanov I.V."/>
            <person name="Toshchakov S.V."/>
        </authorList>
    </citation>
    <scope>NUCLEOTIDE SEQUENCE [LARGE SCALE GENOMIC DNA]</scope>
    <source>
        <strain evidence="7 8">AArcht7</strain>
    </source>
</reference>
<evidence type="ECO:0000256" key="5">
    <source>
        <dbReference type="ARBA" id="ARBA00023136"/>
    </source>
</evidence>
<gene>
    <name evidence="7" type="ORF">EA472_14730</name>
</gene>
<feature type="transmembrane region" description="Helical" evidence="6">
    <location>
        <begin position="47"/>
        <end position="69"/>
    </location>
</feature>
<dbReference type="OrthoDB" id="43815at2157"/>
<feature type="transmembrane region" description="Helical" evidence="6">
    <location>
        <begin position="229"/>
        <end position="251"/>
    </location>
</feature>
<evidence type="ECO:0000313" key="7">
    <source>
        <dbReference type="EMBL" id="RQG99474.1"/>
    </source>
</evidence>
<feature type="transmembrane region" description="Helical" evidence="6">
    <location>
        <begin position="129"/>
        <end position="148"/>
    </location>
</feature>
<protein>
    <submittedName>
        <fullName evidence="7">Branched-chain amino acid ABC transporter permease</fullName>
    </submittedName>
</protein>
<feature type="transmembrane region" description="Helical" evidence="6">
    <location>
        <begin position="303"/>
        <end position="321"/>
    </location>
</feature>
<sequence>MSEKSIPTDRAATKSDGVLGKRGKYGLLTLGILAVIIGPIVDVIDPFWFRLLVNVLVFALFAASLDLVFGYTGLPSFGHAAMFGAGGYAAALLLLNGFASALVVLPIAILVTIFISVIIGWISARTKDLYFSFITLAFAQILFIAAFIDLPARILSPDRITRGDDGLVGVPAYDLGVTLTDPMYYYFFTLVVVAAGVYTIIAVANSPFGRVLRGIHENEERMRAIGYNVTNYKVLAFTISGALTGLAGALYVPHSSVAHPNLFHWLVSGELVIIVLVGGMGSIWGPMVAAGLFVYLEHVLSAFANWLLILGLIYVVFVIFVPDGLSELLKRAVRNPRDVPNNAKRSIKSYINSVRYR</sequence>